<keyword evidence="10" id="KW-1185">Reference proteome</keyword>
<dbReference type="InParanoid" id="A0A259TY44"/>
<evidence type="ECO:0000256" key="2">
    <source>
        <dbReference type="ARBA" id="ARBA00009130"/>
    </source>
</evidence>
<dbReference type="InterPro" id="IPR016156">
    <property type="entry name" value="FAD/NAD-linked_Rdtase_dimer_sf"/>
</dbReference>
<sequence length="458" mass="48471">MRIAVIGGLAAGPAAAAEAKREAPEAEVVLYEASPHVSVGACEMPYFVADRLDGKPDLIVLTPEELARSRGIDVFVRHRVTHLDARAGRLTVEATAYNATREERFDRFILATGARARSLGVPGESASGVFTLRSLLDARGLKRWLETEPVRHVVVVGGGYVGLEVAEAMRDRGLRATILDPKGRVLAKSLAPEVAGQLDRAVHASGVAVRAEKPTEILTGNDGRVEAVRTDRGEIIGCQAVVVAVGVEPRTELAEAAGVTLGKTGAIAVDEHMRTNLRNVWACGDVVEVPRIIDGAKIHWPLAPTGRRTARVAARNAVSARTRTSGGDVFRGVTPSVAVKAFGIEAAAAGFSEEQAQEAGFEPLAVQIRHTTRTKVFPGSKPIDVRLIVDRARGRILGGQIVAAEYAAQRANVLVALIRYGATARDLAEDVDLIYNPPLAPAVDPLKIAASAALGKLA</sequence>
<dbReference type="InterPro" id="IPR036188">
    <property type="entry name" value="FAD/NAD-bd_sf"/>
</dbReference>
<comment type="caution">
    <text evidence="9">The sequence shown here is derived from an EMBL/GenBank/DDBJ whole genome shotgun (WGS) entry which is preliminary data.</text>
</comment>
<dbReference type="RefSeq" id="WP_094546811.1">
    <property type="nucleotide sequence ID" value="NZ_MQWB01000001.1"/>
</dbReference>
<dbReference type="PANTHER" id="PTHR43429">
    <property type="entry name" value="PYRIDINE NUCLEOTIDE-DISULFIDE OXIDOREDUCTASE DOMAIN-CONTAINING"/>
    <property type="match status" value="1"/>
</dbReference>
<evidence type="ECO:0000259" key="8">
    <source>
        <dbReference type="Pfam" id="PF07992"/>
    </source>
</evidence>
<dbReference type="InterPro" id="IPR004099">
    <property type="entry name" value="Pyr_nucl-diS_OxRdtase_dimer"/>
</dbReference>
<feature type="domain" description="FAD/NAD(P)-binding" evidence="8">
    <location>
        <begin position="1"/>
        <end position="294"/>
    </location>
</feature>
<reference evidence="9 10" key="1">
    <citation type="submission" date="2016-11" db="EMBL/GenBank/DDBJ databases">
        <title>Study of marine rhodopsin-containing bacteria.</title>
        <authorList>
            <person name="Yoshizawa S."/>
            <person name="Kumagai Y."/>
            <person name="Kogure K."/>
        </authorList>
    </citation>
    <scope>NUCLEOTIDE SEQUENCE [LARGE SCALE GENOMIC DNA]</scope>
    <source>
        <strain evidence="9 10">SG-29</strain>
    </source>
</reference>
<gene>
    <name evidence="9" type="ORF">BSZ36_05580</name>
</gene>
<evidence type="ECO:0000259" key="7">
    <source>
        <dbReference type="Pfam" id="PF02852"/>
    </source>
</evidence>
<dbReference type="GO" id="GO:0016491">
    <property type="term" value="F:oxidoreductase activity"/>
    <property type="evidence" value="ECO:0007669"/>
    <property type="project" value="UniProtKB-KW"/>
</dbReference>
<evidence type="ECO:0000313" key="9">
    <source>
        <dbReference type="EMBL" id="OZC02494.1"/>
    </source>
</evidence>
<feature type="domain" description="Pyridine nucleotide-disulphide oxidoreductase dimerisation" evidence="7">
    <location>
        <begin position="339"/>
        <end position="442"/>
    </location>
</feature>
<dbReference type="PRINTS" id="PR00368">
    <property type="entry name" value="FADPNR"/>
</dbReference>
<keyword evidence="6" id="KW-0676">Redox-active center</keyword>
<dbReference type="Pfam" id="PF02852">
    <property type="entry name" value="Pyr_redox_dim"/>
    <property type="match status" value="1"/>
</dbReference>
<evidence type="ECO:0000256" key="1">
    <source>
        <dbReference type="ARBA" id="ARBA00001974"/>
    </source>
</evidence>
<dbReference type="OrthoDB" id="9792592at2"/>
<dbReference type="SUPFAM" id="SSF55424">
    <property type="entry name" value="FAD/NAD-linked reductases, dimerisation (C-terminal) domain"/>
    <property type="match status" value="1"/>
</dbReference>
<dbReference type="InterPro" id="IPR023753">
    <property type="entry name" value="FAD/NAD-binding_dom"/>
</dbReference>
<organism evidence="9 10">
    <name type="scientific">Rubricoccus marinus</name>
    <dbReference type="NCBI Taxonomy" id="716817"/>
    <lineage>
        <taxon>Bacteria</taxon>
        <taxon>Pseudomonadati</taxon>
        <taxon>Rhodothermota</taxon>
        <taxon>Rhodothermia</taxon>
        <taxon>Rhodothermales</taxon>
        <taxon>Rubricoccaceae</taxon>
        <taxon>Rubricoccus</taxon>
    </lineage>
</organism>
<evidence type="ECO:0008006" key="11">
    <source>
        <dbReference type="Google" id="ProtNLM"/>
    </source>
</evidence>
<proteinExistence type="inferred from homology"/>
<name>A0A259TY44_9BACT</name>
<dbReference type="AlphaFoldDB" id="A0A259TY44"/>
<dbReference type="InterPro" id="IPR050260">
    <property type="entry name" value="FAD-bd_OxRdtase"/>
</dbReference>
<dbReference type="EMBL" id="MQWB01000001">
    <property type="protein sequence ID" value="OZC02494.1"/>
    <property type="molecule type" value="Genomic_DNA"/>
</dbReference>
<evidence type="ECO:0000256" key="4">
    <source>
        <dbReference type="ARBA" id="ARBA00022827"/>
    </source>
</evidence>
<keyword evidence="4" id="KW-0274">FAD</keyword>
<evidence type="ECO:0000256" key="6">
    <source>
        <dbReference type="ARBA" id="ARBA00023284"/>
    </source>
</evidence>
<comment type="similarity">
    <text evidence="2">Belongs to the class-III pyridine nucleotide-disulfide oxidoreductase family.</text>
</comment>
<keyword evidence="5" id="KW-0560">Oxidoreductase</keyword>
<dbReference type="PRINTS" id="PR00411">
    <property type="entry name" value="PNDRDTASEI"/>
</dbReference>
<evidence type="ECO:0000313" key="10">
    <source>
        <dbReference type="Proteomes" id="UP000216446"/>
    </source>
</evidence>
<accession>A0A259TY44</accession>
<dbReference type="Proteomes" id="UP000216446">
    <property type="component" value="Unassembled WGS sequence"/>
</dbReference>
<dbReference type="Gene3D" id="3.50.50.60">
    <property type="entry name" value="FAD/NAD(P)-binding domain"/>
    <property type="match status" value="2"/>
</dbReference>
<evidence type="ECO:0000256" key="5">
    <source>
        <dbReference type="ARBA" id="ARBA00023002"/>
    </source>
</evidence>
<dbReference type="SUPFAM" id="SSF51905">
    <property type="entry name" value="FAD/NAD(P)-binding domain"/>
    <property type="match status" value="1"/>
</dbReference>
<evidence type="ECO:0000256" key="3">
    <source>
        <dbReference type="ARBA" id="ARBA00022630"/>
    </source>
</evidence>
<dbReference type="Pfam" id="PF07992">
    <property type="entry name" value="Pyr_redox_2"/>
    <property type="match status" value="1"/>
</dbReference>
<protein>
    <recommendedName>
        <fullName evidence="11">NADH oxidase</fullName>
    </recommendedName>
</protein>
<comment type="cofactor">
    <cofactor evidence="1">
        <name>FAD</name>
        <dbReference type="ChEBI" id="CHEBI:57692"/>
    </cofactor>
</comment>
<dbReference type="PANTHER" id="PTHR43429:SF1">
    <property type="entry name" value="NAD(P)H SULFUR OXIDOREDUCTASE (COA-DEPENDENT)"/>
    <property type="match status" value="1"/>
</dbReference>
<keyword evidence="3" id="KW-0285">Flavoprotein</keyword>